<accession>A0A0Q0SJT0</accession>
<evidence type="ECO:0000259" key="2">
    <source>
        <dbReference type="Pfam" id="PF11738"/>
    </source>
</evidence>
<evidence type="ECO:0000256" key="1">
    <source>
        <dbReference type="SAM" id="SignalP"/>
    </source>
</evidence>
<feature type="domain" description="DUF3298" evidence="2">
    <location>
        <begin position="154"/>
        <end position="230"/>
    </location>
</feature>
<sequence>MSLLKLASLTCIALALGACQSMSEPKPLAFTPDASEQVKAGCNGEDCPLVNIETVHFASDPQLDALIEQRLLKMTVNSPDDKLAPTLSAYREQFLRAADARNSMYLQAKVREQHDDLVIIELISYLDTGGAHGMPGRGFINWSRKDHKELTLQDMLLPGQEKAFWGAAKVAHNSWLINSRLGNDPQFVKTWPFQQTPNVALLKDAVVLKYDVYSIAPYSEGNVELVIPYSRLNGIVKPEWIPGRG</sequence>
<dbReference type="Gene3D" id="3.90.640.20">
    <property type="entry name" value="Heat-shock cognate protein, ATPase"/>
    <property type="match status" value="1"/>
</dbReference>
<gene>
    <name evidence="3" type="ORF">AQS70_17375</name>
</gene>
<dbReference type="OrthoDB" id="8610451at2"/>
<dbReference type="PROSITE" id="PS51257">
    <property type="entry name" value="PROKAR_LIPOPROTEIN"/>
    <property type="match status" value="1"/>
</dbReference>
<evidence type="ECO:0000313" key="4">
    <source>
        <dbReference type="Proteomes" id="UP000050342"/>
    </source>
</evidence>
<comment type="caution">
    <text evidence="3">The sequence shown here is derived from an EMBL/GenBank/DDBJ whole genome shotgun (WGS) entry which is preliminary data.</text>
</comment>
<dbReference type="AlphaFoldDB" id="A0A0Q0SJT0"/>
<dbReference type="Gene3D" id="3.30.565.40">
    <property type="entry name" value="Fervidobacterium nodosum Rt17-B1 like"/>
    <property type="match status" value="1"/>
</dbReference>
<feature type="signal peptide" evidence="1">
    <location>
        <begin position="1"/>
        <end position="23"/>
    </location>
</feature>
<proteinExistence type="predicted"/>
<dbReference type="EMBL" id="LLWH01000229">
    <property type="protein sequence ID" value="KQB51675.1"/>
    <property type="molecule type" value="Genomic_DNA"/>
</dbReference>
<evidence type="ECO:0000313" key="3">
    <source>
        <dbReference type="EMBL" id="KQB51675.1"/>
    </source>
</evidence>
<dbReference type="InterPro" id="IPR021729">
    <property type="entry name" value="DUF3298"/>
</dbReference>
<dbReference type="InterPro" id="IPR037126">
    <property type="entry name" value="PdaC/RsiV-like_sf"/>
</dbReference>
<dbReference type="Pfam" id="PF11738">
    <property type="entry name" value="DUF3298"/>
    <property type="match status" value="1"/>
</dbReference>
<organism evidence="3 4">
    <name type="scientific">Pseudomonas endophytica</name>
    <dbReference type="NCBI Taxonomy" id="1563157"/>
    <lineage>
        <taxon>Bacteria</taxon>
        <taxon>Pseudomonadati</taxon>
        <taxon>Pseudomonadota</taxon>
        <taxon>Gammaproteobacteria</taxon>
        <taxon>Pseudomonadales</taxon>
        <taxon>Pseudomonadaceae</taxon>
        <taxon>Pseudomonas</taxon>
    </lineage>
</organism>
<dbReference type="Proteomes" id="UP000050342">
    <property type="component" value="Unassembled WGS sequence"/>
</dbReference>
<protein>
    <recommendedName>
        <fullName evidence="2">DUF3298 domain-containing protein</fullName>
    </recommendedName>
</protein>
<feature type="chain" id="PRO_5006183938" description="DUF3298 domain-containing protein" evidence="1">
    <location>
        <begin position="24"/>
        <end position="245"/>
    </location>
</feature>
<dbReference type="STRING" id="1563157.AQS70_17375"/>
<keyword evidence="1" id="KW-0732">Signal</keyword>
<dbReference type="RefSeq" id="WP_055104817.1">
    <property type="nucleotide sequence ID" value="NZ_LLWH01000229.1"/>
</dbReference>
<reference evidence="3 4" key="1">
    <citation type="submission" date="2015-10" db="EMBL/GenBank/DDBJ databases">
        <title>Pseudomonas helleri sp. nov. and Pseudomonas weihenstephanensis sp. nov., isolated from raw cows milk.</title>
        <authorList>
            <person name="Von Neubeck M."/>
            <person name="Huptas C."/>
            <person name="Wenning M."/>
            <person name="Scherer S."/>
        </authorList>
    </citation>
    <scope>NUCLEOTIDE SEQUENCE [LARGE SCALE GENOMIC DNA]</scope>
    <source>
        <strain evidence="3 4">BSTT44</strain>
    </source>
</reference>
<keyword evidence="4" id="KW-1185">Reference proteome</keyword>
<name>A0A0Q0SJT0_9PSED</name>